<comment type="subcellular location">
    <subcellularLocation>
        <location evidence="1">Mitochondrion</location>
    </subcellularLocation>
</comment>
<dbReference type="SMART" id="SM01155">
    <property type="entry name" value="DUF1713"/>
    <property type="match status" value="1"/>
</dbReference>
<evidence type="ECO:0000256" key="4">
    <source>
        <dbReference type="ARBA" id="ARBA00035682"/>
    </source>
</evidence>
<evidence type="ECO:0000256" key="3">
    <source>
        <dbReference type="ARBA" id="ARBA00035647"/>
    </source>
</evidence>
<protein>
    <recommendedName>
        <fullName evidence="4">Small ribosomal subunit protein mS38</fullName>
    </recommendedName>
</protein>
<feature type="compositionally biased region" description="Low complexity" evidence="5">
    <location>
        <begin position="53"/>
        <end position="75"/>
    </location>
</feature>
<evidence type="ECO:0000256" key="1">
    <source>
        <dbReference type="ARBA" id="ARBA00004173"/>
    </source>
</evidence>
<name>A0AAD7MMP3_9AGAR</name>
<evidence type="ECO:0000256" key="5">
    <source>
        <dbReference type="SAM" id="MobiDB-lite"/>
    </source>
</evidence>
<feature type="region of interest" description="Disordered" evidence="5">
    <location>
        <begin position="245"/>
        <end position="270"/>
    </location>
</feature>
<dbReference type="Pfam" id="PF08213">
    <property type="entry name" value="COX24_C"/>
    <property type="match status" value="1"/>
</dbReference>
<keyword evidence="8" id="KW-1185">Reference proteome</keyword>
<sequence length="270" mass="29590">MSAFTRQFLHLHTIPAARRSYSSFFSKPGGGRYFNSHKPAAKPVVAANSTKEPAVPSQDADPASAPASGSGPGPATQLLNPDDSPTSVASPPRSSTLVPLAASAVRHPEGSPSHPVISPKDFQLHQFFSIHRPLLLLSNPPSIFSTPPPSAPLFYTPPQNYEWHSLLPDEVVGHSDDSADSPVDDADTARQLTRGLTMARVEATVSWESTLRRLGVDVESAANDLRATEWNQEWEDILADSVKRKRRKKMKKHKLRKLRKSTRASRLKLK</sequence>
<dbReference type="AlphaFoldDB" id="A0AAD7MMP3"/>
<gene>
    <name evidence="7" type="ORF">DFH07DRAFT_971247</name>
</gene>
<reference evidence="7" key="1">
    <citation type="submission" date="2023-03" db="EMBL/GenBank/DDBJ databases">
        <title>Massive genome expansion in bonnet fungi (Mycena s.s.) driven by repeated elements and novel gene families across ecological guilds.</title>
        <authorList>
            <consortium name="Lawrence Berkeley National Laboratory"/>
            <person name="Harder C.B."/>
            <person name="Miyauchi S."/>
            <person name="Viragh M."/>
            <person name="Kuo A."/>
            <person name="Thoen E."/>
            <person name="Andreopoulos B."/>
            <person name="Lu D."/>
            <person name="Skrede I."/>
            <person name="Drula E."/>
            <person name="Henrissat B."/>
            <person name="Morin E."/>
            <person name="Kohler A."/>
            <person name="Barry K."/>
            <person name="LaButti K."/>
            <person name="Morin E."/>
            <person name="Salamov A."/>
            <person name="Lipzen A."/>
            <person name="Mereny Z."/>
            <person name="Hegedus B."/>
            <person name="Baldrian P."/>
            <person name="Stursova M."/>
            <person name="Weitz H."/>
            <person name="Taylor A."/>
            <person name="Grigoriev I.V."/>
            <person name="Nagy L.G."/>
            <person name="Martin F."/>
            <person name="Kauserud H."/>
        </authorList>
    </citation>
    <scope>NUCLEOTIDE SEQUENCE</scope>
    <source>
        <strain evidence="7">CBHHK188m</strain>
    </source>
</reference>
<comment type="caution">
    <text evidence="7">The sequence shown here is derived from an EMBL/GenBank/DDBJ whole genome shotgun (WGS) entry which is preliminary data.</text>
</comment>
<keyword evidence="2" id="KW-0496">Mitochondrion</keyword>
<dbReference type="PANTHER" id="PTHR32035">
    <property type="entry name" value="AURORA KINASE A-INTERACTING PROTEIN"/>
    <property type="match status" value="1"/>
</dbReference>
<proteinExistence type="inferred from homology"/>
<comment type="similarity">
    <text evidence="3">Belongs to the mitochondrion-specific ribosomal protein mS38 family.</text>
</comment>
<dbReference type="Proteomes" id="UP001215280">
    <property type="component" value="Unassembled WGS sequence"/>
</dbReference>
<evidence type="ECO:0000256" key="2">
    <source>
        <dbReference type="ARBA" id="ARBA00023128"/>
    </source>
</evidence>
<feature type="region of interest" description="Disordered" evidence="5">
    <location>
        <begin position="45"/>
        <end position="97"/>
    </location>
</feature>
<organism evidence="7 8">
    <name type="scientific">Mycena maculata</name>
    <dbReference type="NCBI Taxonomy" id="230809"/>
    <lineage>
        <taxon>Eukaryota</taxon>
        <taxon>Fungi</taxon>
        <taxon>Dikarya</taxon>
        <taxon>Basidiomycota</taxon>
        <taxon>Agaricomycotina</taxon>
        <taxon>Agaricomycetes</taxon>
        <taxon>Agaricomycetidae</taxon>
        <taxon>Agaricales</taxon>
        <taxon>Marasmiineae</taxon>
        <taxon>Mycenaceae</taxon>
        <taxon>Mycena</taxon>
    </lineage>
</organism>
<evidence type="ECO:0000313" key="7">
    <source>
        <dbReference type="EMBL" id="KAJ7724488.1"/>
    </source>
</evidence>
<dbReference type="EMBL" id="JARJLG010000238">
    <property type="protein sequence ID" value="KAJ7724488.1"/>
    <property type="molecule type" value="Genomic_DNA"/>
</dbReference>
<accession>A0AAD7MMP3</accession>
<evidence type="ECO:0000259" key="6">
    <source>
        <dbReference type="SMART" id="SM01155"/>
    </source>
</evidence>
<feature type="domain" description="Ribosomal protein mS38 C-terminal" evidence="6">
    <location>
        <begin position="238"/>
        <end position="270"/>
    </location>
</feature>
<evidence type="ECO:0000313" key="8">
    <source>
        <dbReference type="Proteomes" id="UP001215280"/>
    </source>
</evidence>
<dbReference type="InterPro" id="IPR013177">
    <property type="entry name" value="Ribosomal_mS38_C"/>
</dbReference>
<dbReference type="GO" id="GO:0005739">
    <property type="term" value="C:mitochondrion"/>
    <property type="evidence" value="ECO:0007669"/>
    <property type="project" value="UniProtKB-SubCell"/>
</dbReference>
<dbReference type="PANTHER" id="PTHR32035:SF3">
    <property type="entry name" value="SMALL RIBOSOMAL SUBUNIT PROTEIN MS38"/>
    <property type="match status" value="1"/>
</dbReference>
<feature type="compositionally biased region" description="Polar residues" evidence="5">
    <location>
        <begin position="77"/>
        <end position="97"/>
    </location>
</feature>